<dbReference type="GO" id="GO:0005739">
    <property type="term" value="C:mitochondrion"/>
    <property type="evidence" value="ECO:0007669"/>
    <property type="project" value="TreeGrafter"/>
</dbReference>
<name>A0A0D2VZC6_CAPO3</name>
<dbReference type="AlphaFoldDB" id="A0A0D2VZC6"/>
<dbReference type="PANTHER" id="PTHR21193:SF3">
    <property type="entry name" value="OXIDOREDUCTASE-LIKE DOMAIN-CONTAINING PROTEIN 1"/>
    <property type="match status" value="1"/>
</dbReference>
<feature type="region of interest" description="Disordered" evidence="1">
    <location>
        <begin position="152"/>
        <end position="190"/>
    </location>
</feature>
<dbReference type="OrthoDB" id="10064411at2759"/>
<dbReference type="InParanoid" id="A0A0D2VZC6"/>
<feature type="compositionally biased region" description="Low complexity" evidence="1">
    <location>
        <begin position="164"/>
        <end position="173"/>
    </location>
</feature>
<evidence type="ECO:0000313" key="4">
    <source>
        <dbReference type="Proteomes" id="UP000008743"/>
    </source>
</evidence>
<gene>
    <name evidence="3" type="ORF">CAOG_007622</name>
</gene>
<dbReference type="Proteomes" id="UP000008743">
    <property type="component" value="Unassembled WGS sequence"/>
</dbReference>
<evidence type="ECO:0000259" key="2">
    <source>
        <dbReference type="Pfam" id="PF09791"/>
    </source>
</evidence>
<dbReference type="PANTHER" id="PTHR21193">
    <property type="entry name" value="OXIDOREDUCTASE-LIKE DOMAIN-CONTAINING PROTEIN 1"/>
    <property type="match status" value="1"/>
</dbReference>
<evidence type="ECO:0000256" key="1">
    <source>
        <dbReference type="SAM" id="MobiDB-lite"/>
    </source>
</evidence>
<organism evidence="3 4">
    <name type="scientific">Capsaspora owczarzaki (strain ATCC 30864)</name>
    <dbReference type="NCBI Taxonomy" id="595528"/>
    <lineage>
        <taxon>Eukaryota</taxon>
        <taxon>Filasterea</taxon>
        <taxon>Capsaspora</taxon>
    </lineage>
</organism>
<sequence length="204" mass="20856">MATATTTSTAIAAASVHSVLGAGARRMMHLQAAWRAAATTAASQSRASLTTLLPRMDVASSMDSGASLRWAAAGRTSVAVMPIASQSTSAPTQPAQDESSLQSPPNYCCMSGCANCVWDHYLDSGASTSSDSTQQQSNLTDRIVEHGLPGSATAAAVEQSQPGSATSDAAAATPPAPSPPPLRPEVDAGMKAFLELQKRLQAQQ</sequence>
<feature type="compositionally biased region" description="Pro residues" evidence="1">
    <location>
        <begin position="174"/>
        <end position="183"/>
    </location>
</feature>
<proteinExistence type="predicted"/>
<dbReference type="InterPro" id="IPR019180">
    <property type="entry name" value="Oxidoreductase-like_N"/>
</dbReference>
<evidence type="ECO:0000313" key="3">
    <source>
        <dbReference type="EMBL" id="KJE97172.1"/>
    </source>
</evidence>
<dbReference type="PhylomeDB" id="A0A0D2VZC6"/>
<dbReference type="Pfam" id="PF09791">
    <property type="entry name" value="Oxidored-like"/>
    <property type="match status" value="1"/>
</dbReference>
<dbReference type="EMBL" id="KE346373">
    <property type="protein sequence ID" value="KJE97172.1"/>
    <property type="molecule type" value="Genomic_DNA"/>
</dbReference>
<feature type="region of interest" description="Disordered" evidence="1">
    <location>
        <begin position="84"/>
        <end position="103"/>
    </location>
</feature>
<keyword evidence="4" id="KW-1185">Reference proteome</keyword>
<dbReference type="InterPro" id="IPR039251">
    <property type="entry name" value="OXLD1"/>
</dbReference>
<reference evidence="4" key="1">
    <citation type="submission" date="2011-02" db="EMBL/GenBank/DDBJ databases">
        <title>The Genome Sequence of Capsaspora owczarzaki ATCC 30864.</title>
        <authorList>
            <person name="Russ C."/>
            <person name="Cuomo C."/>
            <person name="Burger G."/>
            <person name="Gray M.W."/>
            <person name="Holland P.W.H."/>
            <person name="King N."/>
            <person name="Lang F.B.F."/>
            <person name="Roger A.J."/>
            <person name="Ruiz-Trillo I."/>
            <person name="Young S.K."/>
            <person name="Zeng Q."/>
            <person name="Gargeya S."/>
            <person name="Alvarado L."/>
            <person name="Berlin A."/>
            <person name="Chapman S.B."/>
            <person name="Chen Z."/>
            <person name="Freedman E."/>
            <person name="Gellesch M."/>
            <person name="Goldberg J."/>
            <person name="Griggs A."/>
            <person name="Gujja S."/>
            <person name="Heilman E."/>
            <person name="Heiman D."/>
            <person name="Howarth C."/>
            <person name="Mehta T."/>
            <person name="Neiman D."/>
            <person name="Pearson M."/>
            <person name="Roberts A."/>
            <person name="Saif S."/>
            <person name="Shea T."/>
            <person name="Shenoy N."/>
            <person name="Sisk P."/>
            <person name="Stolte C."/>
            <person name="Sykes S."/>
            <person name="White J."/>
            <person name="Yandava C."/>
            <person name="Haas B."/>
            <person name="Nusbaum C."/>
            <person name="Birren B."/>
        </authorList>
    </citation>
    <scope>NUCLEOTIDE SEQUENCE</scope>
    <source>
        <strain evidence="4">ATCC 30864</strain>
    </source>
</reference>
<protein>
    <recommendedName>
        <fullName evidence="2">Oxidoreductase-like domain-containing protein</fullName>
    </recommendedName>
</protein>
<feature type="domain" description="Oxidoreductase-like" evidence="2">
    <location>
        <begin position="104"/>
        <end position="124"/>
    </location>
</feature>
<accession>A0A0D2VZC6</accession>